<keyword evidence="6 9" id="KW-0687">Ribonucleoprotein</keyword>
<evidence type="ECO:0000256" key="5">
    <source>
        <dbReference type="ARBA" id="ARBA00023242"/>
    </source>
</evidence>
<sequence length="191" mass="19763">MRPPRGGGRDGGFRGGGRRGGGGFRGGFRGGARGFRDEGPPEEVVAISTFSHACEGEAVVKLVADAKIPKFNAAIFLENKAQIGRVEEIFGPINEPFFSIKMQDGIVATSYHPGDKFYIDPRQTLELTRFTQPQAGGGGFGRGGGRGGGGRGRGRGGGFRGGRNGGGGGFRGGRSSGGGGFRGRARGRGRF</sequence>
<dbReference type="EMBL" id="GL377572">
    <property type="protein sequence ID" value="EFJ32482.1"/>
    <property type="molecule type" value="Genomic_DNA"/>
</dbReference>
<dbReference type="Gramene" id="EFJ32482">
    <property type="protein sequence ID" value="EFJ32482"/>
    <property type="gene ID" value="SELMODRAFT_266974"/>
</dbReference>
<evidence type="ECO:0000256" key="4">
    <source>
        <dbReference type="ARBA" id="ARBA00022884"/>
    </source>
</evidence>
<evidence type="ECO:0000256" key="2">
    <source>
        <dbReference type="ARBA" id="ARBA00022517"/>
    </source>
</evidence>
<dbReference type="Gene3D" id="2.40.10.230">
    <property type="entry name" value="Probable tRNA pseudouridine synthase domain"/>
    <property type="match status" value="1"/>
</dbReference>
<dbReference type="Proteomes" id="UP000001514">
    <property type="component" value="Unassembled WGS sequence"/>
</dbReference>
<dbReference type="FunFam" id="2.40.10.230:FF:000001">
    <property type="entry name" value="H/ACA ribonucleoprotein complex subunit"/>
    <property type="match status" value="1"/>
</dbReference>
<evidence type="ECO:0000256" key="3">
    <source>
        <dbReference type="ARBA" id="ARBA00022552"/>
    </source>
</evidence>
<dbReference type="HOGENOM" id="CLU_080002_0_0_1"/>
<keyword evidence="3 9" id="KW-0698">rRNA processing</keyword>
<comment type="subcellular location">
    <subcellularLocation>
        <location evidence="1 9">Nucleus</location>
        <location evidence="1 9">Nucleolus</location>
    </subcellularLocation>
</comment>
<dbReference type="FunCoup" id="D8R5G8">
    <property type="interactions" value="3104"/>
</dbReference>
<evidence type="ECO:0000256" key="10">
    <source>
        <dbReference type="SAM" id="MobiDB-lite"/>
    </source>
</evidence>
<keyword evidence="5 9" id="KW-0539">Nucleus</keyword>
<dbReference type="PANTHER" id="PTHR23237:SF6">
    <property type="entry name" value="H_ACA RIBONUCLEOPROTEIN COMPLEX SUBUNIT 1"/>
    <property type="match status" value="1"/>
</dbReference>
<feature type="compositionally biased region" description="Gly residues" evidence="10">
    <location>
        <begin position="135"/>
        <end position="182"/>
    </location>
</feature>
<dbReference type="GO" id="GO:0034513">
    <property type="term" value="F:box H/ACA snoRNA binding"/>
    <property type="evidence" value="ECO:0000318"/>
    <property type="project" value="GO_Central"/>
</dbReference>
<comment type="function">
    <text evidence="8">Required for ribosome biogenesis. Part of a complex which catalyzes pseudouridylation of rRNA. This involves the isomerization of uridine such that the ribose is subsequently attached to C5, instead of the normal N1. Pseudouridine ('psi') residues may serve to stabilize the conformation of rRNAs.</text>
</comment>
<dbReference type="InterPro" id="IPR038664">
    <property type="entry name" value="Gar1/Naf1_Cbf5-bd_sf"/>
</dbReference>
<comment type="function">
    <text evidence="9">Required for ribosome biogenesis. Part of a complex which catalyzes pseudouridylation of rRNA. This involves the isomerization of uridine such that the ribose is subsequently attached to C5, instead of the normal N1. Pseudouridine ("psi") residues may serve to stabilize the conformation of rRNAs.</text>
</comment>
<dbReference type="GO" id="GO:0000454">
    <property type="term" value="P:snoRNA guided rRNA pseudouridine synthesis"/>
    <property type="evidence" value="ECO:0000318"/>
    <property type="project" value="GO_Central"/>
</dbReference>
<dbReference type="InParanoid" id="D8R5G8"/>
<comment type="subunit">
    <text evidence="9">Component of the small nucleolar ribonucleoprotein particles containing H/ACA-type snoRNAs (H/ACA snoRNPs).</text>
</comment>
<dbReference type="AlphaFoldDB" id="D8R5G8"/>
<dbReference type="Pfam" id="PF04410">
    <property type="entry name" value="Gar1"/>
    <property type="match status" value="1"/>
</dbReference>
<evidence type="ECO:0000256" key="1">
    <source>
        <dbReference type="ARBA" id="ARBA00004604"/>
    </source>
</evidence>
<accession>D8R5G8</accession>
<reference evidence="11 12" key="1">
    <citation type="journal article" date="2011" name="Science">
        <title>The Selaginella genome identifies genetic changes associated with the evolution of vascular plants.</title>
        <authorList>
            <person name="Banks J.A."/>
            <person name="Nishiyama T."/>
            <person name="Hasebe M."/>
            <person name="Bowman J.L."/>
            <person name="Gribskov M."/>
            <person name="dePamphilis C."/>
            <person name="Albert V.A."/>
            <person name="Aono N."/>
            <person name="Aoyama T."/>
            <person name="Ambrose B.A."/>
            <person name="Ashton N.W."/>
            <person name="Axtell M.J."/>
            <person name="Barker E."/>
            <person name="Barker M.S."/>
            <person name="Bennetzen J.L."/>
            <person name="Bonawitz N.D."/>
            <person name="Chapple C."/>
            <person name="Cheng C."/>
            <person name="Correa L.G."/>
            <person name="Dacre M."/>
            <person name="DeBarry J."/>
            <person name="Dreyer I."/>
            <person name="Elias M."/>
            <person name="Engstrom E.M."/>
            <person name="Estelle M."/>
            <person name="Feng L."/>
            <person name="Finet C."/>
            <person name="Floyd S.K."/>
            <person name="Frommer W.B."/>
            <person name="Fujita T."/>
            <person name="Gramzow L."/>
            <person name="Gutensohn M."/>
            <person name="Harholt J."/>
            <person name="Hattori M."/>
            <person name="Heyl A."/>
            <person name="Hirai T."/>
            <person name="Hiwatashi Y."/>
            <person name="Ishikawa M."/>
            <person name="Iwata M."/>
            <person name="Karol K.G."/>
            <person name="Koehler B."/>
            <person name="Kolukisaoglu U."/>
            <person name="Kubo M."/>
            <person name="Kurata T."/>
            <person name="Lalonde S."/>
            <person name="Li K."/>
            <person name="Li Y."/>
            <person name="Litt A."/>
            <person name="Lyons E."/>
            <person name="Manning G."/>
            <person name="Maruyama T."/>
            <person name="Michael T.P."/>
            <person name="Mikami K."/>
            <person name="Miyazaki S."/>
            <person name="Morinaga S."/>
            <person name="Murata T."/>
            <person name="Mueller-Roeber B."/>
            <person name="Nelson D.R."/>
            <person name="Obara M."/>
            <person name="Oguri Y."/>
            <person name="Olmstead R.G."/>
            <person name="Onodera N."/>
            <person name="Petersen B.L."/>
            <person name="Pils B."/>
            <person name="Prigge M."/>
            <person name="Rensing S.A."/>
            <person name="Riano-Pachon D.M."/>
            <person name="Roberts A.W."/>
            <person name="Sato Y."/>
            <person name="Scheller H.V."/>
            <person name="Schulz B."/>
            <person name="Schulz C."/>
            <person name="Shakirov E.V."/>
            <person name="Shibagaki N."/>
            <person name="Shinohara N."/>
            <person name="Shippen D.E."/>
            <person name="Soerensen I."/>
            <person name="Sotooka R."/>
            <person name="Sugimoto N."/>
            <person name="Sugita M."/>
            <person name="Sumikawa N."/>
            <person name="Tanurdzic M."/>
            <person name="Theissen G."/>
            <person name="Ulvskov P."/>
            <person name="Wakazuki S."/>
            <person name="Weng J.K."/>
            <person name="Willats W.W."/>
            <person name="Wipf D."/>
            <person name="Wolf P.G."/>
            <person name="Yang L."/>
            <person name="Zimmer A.D."/>
            <person name="Zhu Q."/>
            <person name="Mitros T."/>
            <person name="Hellsten U."/>
            <person name="Loque D."/>
            <person name="Otillar R."/>
            <person name="Salamov A."/>
            <person name="Schmutz J."/>
            <person name="Shapiro H."/>
            <person name="Lindquist E."/>
            <person name="Lucas S."/>
            <person name="Rokhsar D."/>
            <person name="Grigoriev I.V."/>
        </authorList>
    </citation>
    <scope>NUCLEOTIDE SEQUENCE [LARGE SCALE GENOMIC DNA]</scope>
</reference>
<dbReference type="InterPro" id="IPR007504">
    <property type="entry name" value="H/ACA_rnp_Gar1/Naf1"/>
</dbReference>
<keyword evidence="4 9" id="KW-0694">RNA-binding</keyword>
<name>D8R5G8_SELML</name>
<evidence type="ECO:0000313" key="12">
    <source>
        <dbReference type="Proteomes" id="UP000001514"/>
    </source>
</evidence>
<proteinExistence type="inferred from homology"/>
<organism evidence="12">
    <name type="scientific">Selaginella moellendorffii</name>
    <name type="common">Spikemoss</name>
    <dbReference type="NCBI Taxonomy" id="88036"/>
    <lineage>
        <taxon>Eukaryota</taxon>
        <taxon>Viridiplantae</taxon>
        <taxon>Streptophyta</taxon>
        <taxon>Embryophyta</taxon>
        <taxon>Tracheophyta</taxon>
        <taxon>Lycopodiopsida</taxon>
        <taxon>Selaginellales</taxon>
        <taxon>Selaginellaceae</taxon>
        <taxon>Selaginella</taxon>
    </lineage>
</organism>
<dbReference type="SUPFAM" id="SSF50447">
    <property type="entry name" value="Translation proteins"/>
    <property type="match status" value="1"/>
</dbReference>
<evidence type="ECO:0000256" key="7">
    <source>
        <dbReference type="ARBA" id="ARBA00038293"/>
    </source>
</evidence>
<evidence type="ECO:0000313" key="11">
    <source>
        <dbReference type="EMBL" id="EFJ32482.1"/>
    </source>
</evidence>
<dbReference type="eggNOG" id="KOG3262">
    <property type="taxonomic scope" value="Eukaryota"/>
</dbReference>
<keyword evidence="12" id="KW-1185">Reference proteome</keyword>
<gene>
    <name evidence="11" type="ORF">SELMODRAFT_266974</name>
</gene>
<comment type="similarity">
    <text evidence="7 9">Belongs to the GAR1 family.</text>
</comment>
<dbReference type="PANTHER" id="PTHR23237">
    <property type="entry name" value="NUCLEOLAR PROTEIN FAMILY A MEMBER 1 SNORNP PROTEIN GAR1"/>
    <property type="match status" value="1"/>
</dbReference>
<dbReference type="STRING" id="88036.D8R5G8"/>
<protein>
    <recommendedName>
        <fullName evidence="9">H/ACA ribonucleoprotein complex subunit</fullName>
    </recommendedName>
</protein>
<dbReference type="InterPro" id="IPR009000">
    <property type="entry name" value="Transl_B-barrel_sf"/>
</dbReference>
<dbReference type="GO" id="GO:0031429">
    <property type="term" value="C:box H/ACA snoRNP complex"/>
    <property type="evidence" value="ECO:0000318"/>
    <property type="project" value="GO_Central"/>
</dbReference>
<feature type="region of interest" description="Disordered" evidence="10">
    <location>
        <begin position="131"/>
        <end position="191"/>
    </location>
</feature>
<feature type="compositionally biased region" description="Gly residues" evidence="10">
    <location>
        <begin position="13"/>
        <end position="33"/>
    </location>
</feature>
<feature type="region of interest" description="Disordered" evidence="10">
    <location>
        <begin position="1"/>
        <end position="39"/>
    </location>
</feature>
<evidence type="ECO:0000256" key="6">
    <source>
        <dbReference type="ARBA" id="ARBA00023274"/>
    </source>
</evidence>
<evidence type="ECO:0000256" key="9">
    <source>
        <dbReference type="RuleBase" id="RU364004"/>
    </source>
</evidence>
<evidence type="ECO:0000256" key="8">
    <source>
        <dbReference type="ARBA" id="ARBA00059623"/>
    </source>
</evidence>
<dbReference type="OMA" id="KPQDGIV"/>
<keyword evidence="2 9" id="KW-0690">Ribosome biogenesis</keyword>
<dbReference type="OrthoDB" id="2187159at2759"/>
<dbReference type="KEGG" id="smo:SELMODRAFT_266974"/>